<keyword evidence="3" id="KW-1185">Reference proteome</keyword>
<evidence type="ECO:0000313" key="3">
    <source>
        <dbReference type="Proteomes" id="UP000002358"/>
    </source>
</evidence>
<proteinExistence type="predicted"/>
<dbReference type="RefSeq" id="XP_008212829.1">
    <property type="nucleotide sequence ID" value="XM_008214607.1"/>
</dbReference>
<dbReference type="OrthoDB" id="7676799at2759"/>
<feature type="compositionally biased region" description="Basic and acidic residues" evidence="1">
    <location>
        <begin position="194"/>
        <end position="205"/>
    </location>
</feature>
<dbReference type="GeneID" id="103317242"/>
<feature type="compositionally biased region" description="Basic and acidic residues" evidence="1">
    <location>
        <begin position="257"/>
        <end position="281"/>
    </location>
</feature>
<feature type="compositionally biased region" description="Low complexity" evidence="1">
    <location>
        <begin position="164"/>
        <end position="174"/>
    </location>
</feature>
<dbReference type="EnsemblMetazoa" id="XM_008214607">
    <property type="protein sequence ID" value="XP_008212829"/>
    <property type="gene ID" value="LOC103317242"/>
</dbReference>
<organism evidence="2 3">
    <name type="scientific">Nasonia vitripennis</name>
    <name type="common">Parasitic wasp</name>
    <dbReference type="NCBI Taxonomy" id="7425"/>
    <lineage>
        <taxon>Eukaryota</taxon>
        <taxon>Metazoa</taxon>
        <taxon>Ecdysozoa</taxon>
        <taxon>Arthropoda</taxon>
        <taxon>Hexapoda</taxon>
        <taxon>Insecta</taxon>
        <taxon>Pterygota</taxon>
        <taxon>Neoptera</taxon>
        <taxon>Endopterygota</taxon>
        <taxon>Hymenoptera</taxon>
        <taxon>Apocrita</taxon>
        <taxon>Proctotrupomorpha</taxon>
        <taxon>Chalcidoidea</taxon>
        <taxon>Pteromalidae</taxon>
        <taxon>Pteromalinae</taxon>
        <taxon>Nasonia</taxon>
    </lineage>
</organism>
<feature type="compositionally biased region" description="Basic and acidic residues" evidence="1">
    <location>
        <begin position="291"/>
        <end position="301"/>
    </location>
</feature>
<feature type="compositionally biased region" description="Low complexity" evidence="1">
    <location>
        <begin position="502"/>
        <end position="520"/>
    </location>
</feature>
<protein>
    <submittedName>
        <fullName evidence="2">Uncharacterized protein</fullName>
    </submittedName>
</protein>
<feature type="compositionally biased region" description="Pro residues" evidence="1">
    <location>
        <begin position="434"/>
        <end position="443"/>
    </location>
</feature>
<feature type="region of interest" description="Disordered" evidence="1">
    <location>
        <begin position="47"/>
        <end position="301"/>
    </location>
</feature>
<accession>A0A7M7LUY2</accession>
<feature type="compositionally biased region" description="Low complexity" evidence="1">
    <location>
        <begin position="212"/>
        <end position="224"/>
    </location>
</feature>
<feature type="compositionally biased region" description="Basic and acidic residues" evidence="1">
    <location>
        <begin position="562"/>
        <end position="581"/>
    </location>
</feature>
<dbReference type="Proteomes" id="UP000002358">
    <property type="component" value="Chromosome 2"/>
</dbReference>
<dbReference type="AlphaFoldDB" id="A0A7M7LUY2"/>
<feature type="region of interest" description="Disordered" evidence="1">
    <location>
        <begin position="424"/>
        <end position="581"/>
    </location>
</feature>
<feature type="compositionally biased region" description="Basic and acidic residues" evidence="1">
    <location>
        <begin position="60"/>
        <end position="109"/>
    </location>
</feature>
<sequence>MRKYRSFLSPDDALRDLRKHASQGAEIRWELHTSRTDVDLASRAATKCSCHSLTPQAQREGPRRHPERGDLRKHHSAETDKWSLKPDPPEHDLRKHLSDDSRMDREHRWTLQVPEVHANPKQRCTCPKPQLALSPSPSASDEGPPGSRRHSPLPSDEEDRRSGSRAGSRLGSRSVTPTLPVPQPAGQQLLQKRPSADSRSSRERVSPLPGSVEQPVEAPQPQQPSKSVSVKGRAQPSEERRALRARWGVKPHFSLPAERKASKLVKPHDDYKSKSLKERPKYSVRRSMSPDPDRDPRQALRLDNRIVRKLISPEVSLMDAKWAPYEGHSPLPSVGMKKRETKKISDIKWVPYEESPIQAVAAGPKLLEREPSMPLDEEDGPPRAWSPFHNITPTHLPPPEATPTPTEEEAFRFRILDQVQAFPIYQGAWREESPPPPSPPPEIGTPVWSPQDPREAQLRRQTSFAPPAMHRSSPSPPPTPPPKRSTLKVRSSKKKALRAKSQESQRQQQHYQEPAAQPIQLAPPPALRSIMRASSEEPGRARRNRPQLQRSKALLDVPPHIDASKRSLSEEVRSYNRSESTKRGLIFRAKSEDAARHGGRWFADDEDPERQELREYVTTV</sequence>
<name>A0A7M7LUY2_NASVI</name>
<feature type="compositionally biased region" description="Pro residues" evidence="1">
    <location>
        <begin position="474"/>
        <end position="483"/>
    </location>
</feature>
<feature type="region of interest" description="Disordered" evidence="1">
    <location>
        <begin position="361"/>
        <end position="409"/>
    </location>
</feature>
<feature type="compositionally biased region" description="Low complexity" evidence="1">
    <location>
        <begin position="131"/>
        <end position="140"/>
    </location>
</feature>
<dbReference type="InParanoid" id="A0A7M7LUY2"/>
<feature type="compositionally biased region" description="Basic residues" evidence="1">
    <location>
        <begin position="485"/>
        <end position="498"/>
    </location>
</feature>
<evidence type="ECO:0000313" key="2">
    <source>
        <dbReference type="EnsemblMetazoa" id="XP_008212829"/>
    </source>
</evidence>
<dbReference type="KEGG" id="nvi:103317242"/>
<evidence type="ECO:0000256" key="1">
    <source>
        <dbReference type="SAM" id="MobiDB-lite"/>
    </source>
</evidence>
<reference evidence="2" key="1">
    <citation type="submission" date="2021-01" db="UniProtKB">
        <authorList>
            <consortium name="EnsemblMetazoa"/>
        </authorList>
    </citation>
    <scope>IDENTIFICATION</scope>
</reference>